<evidence type="ECO:0000256" key="20">
    <source>
        <dbReference type="PIRSR" id="PIRSR621190-5"/>
    </source>
</evidence>
<dbReference type="Ensembl" id="ENSMODT00000000937.4">
    <property type="protein sequence ID" value="ENSMODP00000000918.2"/>
    <property type="gene ID" value="ENSMODG00000000767.4"/>
</dbReference>
<organism evidence="24 25">
    <name type="scientific">Monodelphis domestica</name>
    <name type="common">Gray short-tailed opossum</name>
    <dbReference type="NCBI Taxonomy" id="13616"/>
    <lineage>
        <taxon>Eukaryota</taxon>
        <taxon>Metazoa</taxon>
        <taxon>Chordata</taxon>
        <taxon>Craniata</taxon>
        <taxon>Vertebrata</taxon>
        <taxon>Euteleostomi</taxon>
        <taxon>Mammalia</taxon>
        <taxon>Metatheria</taxon>
        <taxon>Didelphimorphia</taxon>
        <taxon>Didelphidae</taxon>
        <taxon>Monodelphis</taxon>
    </lineage>
</organism>
<comment type="subcellular location">
    <subcellularLocation>
        <location evidence="1">Secreted</location>
        <location evidence="1">Extracellular space</location>
        <location evidence="1">Extracellular matrix</location>
    </subcellularLocation>
</comment>
<feature type="active site" evidence="15">
    <location>
        <position position="218"/>
    </location>
</feature>
<keyword evidence="25" id="KW-1185">Reference proteome</keyword>
<dbReference type="GO" id="GO:0006508">
    <property type="term" value="P:proteolysis"/>
    <property type="evidence" value="ECO:0007669"/>
    <property type="project" value="UniProtKB-KW"/>
</dbReference>
<feature type="short sequence motif" description="Cysteine switch" evidence="20">
    <location>
        <begin position="89"/>
        <end position="96"/>
    </location>
</feature>
<dbReference type="PRINTS" id="PR00138">
    <property type="entry name" value="MATRIXIN"/>
</dbReference>
<dbReference type="GO" id="GO:0030198">
    <property type="term" value="P:extracellular matrix organization"/>
    <property type="evidence" value="ECO:0000318"/>
    <property type="project" value="GO_Central"/>
</dbReference>
<dbReference type="InParanoid" id="F6SSU7"/>
<dbReference type="SUPFAM" id="SSF50923">
    <property type="entry name" value="Hemopexin-like domain"/>
    <property type="match status" value="1"/>
</dbReference>
<dbReference type="AlphaFoldDB" id="F6SSU7"/>
<feature type="signal peptide" evidence="22">
    <location>
        <begin position="1"/>
        <end position="17"/>
    </location>
</feature>
<evidence type="ECO:0000256" key="16">
    <source>
        <dbReference type="PIRSR" id="PIRSR001191-2"/>
    </source>
</evidence>
<feature type="repeat" description="Hemopexin" evidence="21">
    <location>
        <begin position="332"/>
        <end position="378"/>
    </location>
</feature>
<feature type="modified residue" description="Phosphotyrosine; by PKDCC" evidence="19">
    <location>
        <position position="367"/>
    </location>
</feature>
<evidence type="ECO:0000256" key="12">
    <source>
        <dbReference type="ARBA" id="ARBA00023049"/>
    </source>
</evidence>
<feature type="binding site" evidence="16">
    <location>
        <position position="221"/>
    </location>
    <ligand>
        <name>Zn(2+)</name>
        <dbReference type="ChEBI" id="CHEBI:29105"/>
        <label>2</label>
        <note>catalytic</note>
    </ligand>
</feature>
<feature type="repeat" description="Hemopexin" evidence="21">
    <location>
        <begin position="429"/>
        <end position="472"/>
    </location>
</feature>
<dbReference type="GO" id="GO:0031012">
    <property type="term" value="C:extracellular matrix"/>
    <property type="evidence" value="ECO:0007669"/>
    <property type="project" value="InterPro"/>
</dbReference>
<keyword evidence="8" id="KW-0677">Repeat</keyword>
<dbReference type="SMART" id="SM00120">
    <property type="entry name" value="HX"/>
    <property type="match status" value="4"/>
</dbReference>
<dbReference type="GO" id="GO:0008270">
    <property type="term" value="F:zinc ion binding"/>
    <property type="evidence" value="ECO:0007669"/>
    <property type="project" value="InterPro"/>
</dbReference>
<dbReference type="InterPro" id="IPR018486">
    <property type="entry name" value="Hemopexin_CS"/>
</dbReference>
<dbReference type="GeneID" id="100012514"/>
<feature type="repeat" description="Hemopexin" evidence="21">
    <location>
        <begin position="282"/>
        <end position="331"/>
    </location>
</feature>
<dbReference type="GO" id="GO:0004222">
    <property type="term" value="F:metalloendopeptidase activity"/>
    <property type="evidence" value="ECO:0000318"/>
    <property type="project" value="GO_Central"/>
</dbReference>
<dbReference type="SUPFAM" id="SSF55486">
    <property type="entry name" value="Metalloproteases ('zincins'), catalytic domain"/>
    <property type="match status" value="1"/>
</dbReference>
<evidence type="ECO:0000256" key="9">
    <source>
        <dbReference type="ARBA" id="ARBA00022801"/>
    </source>
</evidence>
<dbReference type="InterPro" id="IPR000585">
    <property type="entry name" value="Hemopexin-like_dom"/>
</dbReference>
<feature type="binding site" evidence="17">
    <location>
        <position position="235"/>
    </location>
    <ligand>
        <name>Zn(2+)</name>
        <dbReference type="ChEBI" id="CHEBI:29105"/>
        <label>2</label>
        <note>catalytic</note>
    </ligand>
</feature>
<dbReference type="InterPro" id="IPR021190">
    <property type="entry name" value="Pept_M10A"/>
</dbReference>
<dbReference type="MEROPS" id="M10.009"/>
<dbReference type="SUPFAM" id="SSF47090">
    <property type="entry name" value="PGBD-like"/>
    <property type="match status" value="1"/>
</dbReference>
<feature type="binding site" description="in inhibited form" evidence="17">
    <location>
        <position position="91"/>
    </location>
    <ligand>
        <name>Zn(2+)</name>
        <dbReference type="ChEBI" id="CHEBI:29105"/>
        <label>2</label>
        <note>catalytic</note>
    </ligand>
</feature>
<keyword evidence="5" id="KW-0645">Protease</keyword>
<evidence type="ECO:0000256" key="2">
    <source>
        <dbReference type="ARBA" id="ARBA00010370"/>
    </source>
</evidence>
<dbReference type="OrthoDB" id="406838at2759"/>
<dbReference type="CDD" id="cd00094">
    <property type="entry name" value="HX"/>
    <property type="match status" value="1"/>
</dbReference>
<evidence type="ECO:0000256" key="13">
    <source>
        <dbReference type="ARBA" id="ARBA00023145"/>
    </source>
</evidence>
<feature type="binding site" evidence="17">
    <location>
        <position position="193"/>
    </location>
    <ligand>
        <name>Ca(2+)</name>
        <dbReference type="ChEBI" id="CHEBI:29108"/>
        <label>2</label>
    </ligand>
</feature>
<evidence type="ECO:0000256" key="8">
    <source>
        <dbReference type="ARBA" id="ARBA00022737"/>
    </source>
</evidence>
<feature type="binding site" evidence="17">
    <location>
        <position position="200"/>
    </location>
    <ligand>
        <name>Ca(2+)</name>
        <dbReference type="ChEBI" id="CHEBI:29108"/>
        <label>3</label>
    </ligand>
</feature>
<dbReference type="InterPro" id="IPR036365">
    <property type="entry name" value="PGBD-like_sf"/>
</dbReference>
<dbReference type="PANTHER" id="PTHR10201:SF267">
    <property type="entry name" value="MACROPHAGE METALLOELASTASE"/>
    <property type="match status" value="1"/>
</dbReference>
<keyword evidence="13" id="KW-0865">Zymogen</keyword>
<comment type="cofactor">
    <cofactor evidence="17">
        <name>Ca(2+)</name>
        <dbReference type="ChEBI" id="CHEBI:29108"/>
    </cofactor>
    <text evidence="17">Can bind about 5 Ca(2+) ions per subunit.</text>
</comment>
<comment type="cofactor">
    <cofactor evidence="17">
        <name>Zn(2+)</name>
        <dbReference type="ChEBI" id="CHEBI:29105"/>
    </cofactor>
    <text evidence="17">Binds 2 Zn(2+) ions per subunit.</text>
</comment>
<evidence type="ECO:0000256" key="1">
    <source>
        <dbReference type="ARBA" id="ARBA00004498"/>
    </source>
</evidence>
<dbReference type="OMA" id="NYPKSIH"/>
<dbReference type="PROSITE" id="PS00546">
    <property type="entry name" value="CYSTEINE_SWITCH"/>
    <property type="match status" value="1"/>
</dbReference>
<dbReference type="PROSITE" id="PS51642">
    <property type="entry name" value="HEMOPEXIN_2"/>
    <property type="match status" value="4"/>
</dbReference>
<feature type="repeat" description="Hemopexin" evidence="21">
    <location>
        <begin position="380"/>
        <end position="428"/>
    </location>
</feature>
<dbReference type="CDD" id="cd04278">
    <property type="entry name" value="ZnMc_MMP"/>
    <property type="match status" value="1"/>
</dbReference>
<feature type="binding site" evidence="17">
    <location>
        <position position="191"/>
    </location>
    <ligand>
        <name>Ca(2+)</name>
        <dbReference type="ChEBI" id="CHEBI:29108"/>
        <label>2</label>
    </ligand>
</feature>
<evidence type="ECO:0000256" key="5">
    <source>
        <dbReference type="ARBA" id="ARBA00022670"/>
    </source>
</evidence>
<evidence type="ECO:0000256" key="10">
    <source>
        <dbReference type="ARBA" id="ARBA00022833"/>
    </source>
</evidence>
<evidence type="ECO:0000256" key="22">
    <source>
        <dbReference type="SAM" id="SignalP"/>
    </source>
</evidence>
<dbReference type="FunCoup" id="F6SSU7">
    <property type="interactions" value="12"/>
</dbReference>
<evidence type="ECO:0000313" key="25">
    <source>
        <dbReference type="Proteomes" id="UP000002280"/>
    </source>
</evidence>
<dbReference type="PIRSF" id="PIRSF001191">
    <property type="entry name" value="Peptidase_M10A_matrix"/>
    <property type="match status" value="1"/>
</dbReference>
<keyword evidence="4" id="KW-0272">Extracellular matrix</keyword>
<feature type="domain" description="Peptidase metallopeptidase" evidence="23">
    <location>
        <begin position="104"/>
        <end position="263"/>
    </location>
</feature>
<accession>F6SSU7</accession>
<dbReference type="Pfam" id="PF00413">
    <property type="entry name" value="Peptidase_M10"/>
    <property type="match status" value="1"/>
</dbReference>
<dbReference type="Gene3D" id="2.110.10.10">
    <property type="entry name" value="Hemopexin-like domain"/>
    <property type="match status" value="1"/>
</dbReference>
<feature type="chain" id="PRO_5017360013" evidence="22">
    <location>
        <begin position="18"/>
        <end position="472"/>
    </location>
</feature>
<proteinExistence type="inferred from homology"/>
<dbReference type="KEGG" id="mdo:100012514"/>
<dbReference type="STRING" id="13616.ENSMODP00000000918"/>
<feature type="binding site" evidence="17">
    <location>
        <position position="182"/>
    </location>
    <ligand>
        <name>Zn(2+)</name>
        <dbReference type="ChEBI" id="CHEBI:29105"/>
        <label>1</label>
    </ligand>
</feature>
<protein>
    <submittedName>
        <fullName evidence="24">Macrophage metalloelastase</fullName>
    </submittedName>
</protein>
<dbReference type="Proteomes" id="UP000002280">
    <property type="component" value="Chromosome 4"/>
</dbReference>
<keyword evidence="11 17" id="KW-0106">Calcium</keyword>
<keyword evidence="12" id="KW-0482">Metalloprotease</keyword>
<dbReference type="GO" id="GO:0030574">
    <property type="term" value="P:collagen catabolic process"/>
    <property type="evidence" value="ECO:0000318"/>
    <property type="project" value="GO_Central"/>
</dbReference>
<feature type="binding site" evidence="17">
    <location>
        <position position="175"/>
    </location>
    <ligand>
        <name>Ca(2+)</name>
        <dbReference type="ChEBI" id="CHEBI:29108"/>
        <label>3</label>
    </ligand>
</feature>
<dbReference type="InterPro" id="IPR021158">
    <property type="entry name" value="Pept_M10A_Zn_BS"/>
</dbReference>
<dbReference type="Bgee" id="ENSMODG00000000767">
    <property type="expression patterns" value="Expressed in extraembryonic membrane and 3 other cell types or tissues"/>
</dbReference>
<evidence type="ECO:0000256" key="6">
    <source>
        <dbReference type="ARBA" id="ARBA00022723"/>
    </source>
</evidence>
<feature type="binding site" evidence="17">
    <location>
        <position position="157"/>
    </location>
    <ligand>
        <name>Ca(2+)</name>
        <dbReference type="ChEBI" id="CHEBI:29108"/>
        <label>2</label>
    </ligand>
</feature>
<dbReference type="Gene3D" id="3.40.390.10">
    <property type="entry name" value="Collagenase (Catalytic Domain)"/>
    <property type="match status" value="1"/>
</dbReference>
<dbReference type="PANTHER" id="PTHR10201">
    <property type="entry name" value="MATRIX METALLOPROTEINASE"/>
    <property type="match status" value="1"/>
</dbReference>
<keyword evidence="6 16" id="KW-0479">Metal-binding</keyword>
<feature type="binding site" evidence="17">
    <location>
        <position position="169"/>
    </location>
    <ligand>
        <name>Zn(2+)</name>
        <dbReference type="ChEBI" id="CHEBI:29105"/>
        <label>1</label>
    </ligand>
</feature>
<dbReference type="SMART" id="SM00235">
    <property type="entry name" value="ZnMc"/>
    <property type="match status" value="1"/>
</dbReference>
<keyword evidence="9" id="KW-0378">Hydrolase</keyword>
<feature type="binding site" evidence="17">
    <location>
        <position position="123"/>
    </location>
    <ligand>
        <name>Ca(2+)</name>
        <dbReference type="ChEBI" id="CHEBI:29108"/>
        <label>1</label>
    </ligand>
</feature>
<evidence type="ECO:0000256" key="7">
    <source>
        <dbReference type="ARBA" id="ARBA00022729"/>
    </source>
</evidence>
<feature type="binding site" evidence="17">
    <location>
        <position position="174"/>
    </location>
    <ligand>
        <name>Ca(2+)</name>
        <dbReference type="ChEBI" id="CHEBI:29108"/>
        <label>3</label>
    </ligand>
</feature>
<feature type="binding site" evidence="17">
    <location>
        <position position="167"/>
    </location>
    <ligand>
        <name>Zn(2+)</name>
        <dbReference type="ChEBI" id="CHEBI:29105"/>
        <label>1</label>
    </ligand>
</feature>
<reference evidence="24" key="2">
    <citation type="submission" date="2025-08" db="UniProtKB">
        <authorList>
            <consortium name="Ensembl"/>
        </authorList>
    </citation>
    <scope>IDENTIFICATION</scope>
</reference>
<dbReference type="InterPro" id="IPR018487">
    <property type="entry name" value="Hemopexin-like_repeat"/>
</dbReference>
<evidence type="ECO:0000313" key="24">
    <source>
        <dbReference type="Ensembl" id="ENSMODP00000000918.2"/>
    </source>
</evidence>
<evidence type="ECO:0000256" key="14">
    <source>
        <dbReference type="ARBA" id="ARBA00023157"/>
    </source>
</evidence>
<sequence length="472" mass="54619">MRSFLLILALHASISYSLPLINPSSFDKELLFVQNYLKKYFGLNLEEMPLNRVKGNNPVVQKIEEMQKFFGMEVTGTLDSRTLEIMHKPRCGVPDVQKYGVFPNRPTWKKYDLTYRIMNYTPDMTRDDVDYAIKRAFEVWSNVTPLTFRRIYTGEADIMISFASGVHGDFSPFDGRDGTLAHAYAPGPGIGGDAHFDEDESWTRDLRGYNLFLVAAHEFGHSLGLDHSNDPQALMYPTYRRADPRQFRLSHDDIKGIQALYGGPVNHPSKSPGLPTKPNNMPSICNSHMAFDAITTLRGEILFFKDRFLWRKQPQNPEVSVNLLSSFWPSLPFGIQAAYEIESQDQVLLFKDDKYWVVRGTDLLTQYPKSIHSLGFPNYVKKVDAAVHNPFTRKTYFFVENNYWRYDERSQSMDRNYPRQIAKEFLGIGPKVEAAFYYNRHYYFFQGAKQLEYDITFNQVTQVLKSNSWFGC</sequence>
<keyword evidence="14 18" id="KW-1015">Disulfide bond</keyword>
<dbReference type="PROSITE" id="PS00024">
    <property type="entry name" value="HEMOPEXIN"/>
    <property type="match status" value="1"/>
</dbReference>
<reference evidence="24 25" key="1">
    <citation type="journal article" date="2007" name="Nature">
        <title>Genome of the marsupial Monodelphis domestica reveals innovation in non-coding sequences.</title>
        <authorList>
            <person name="Mikkelsen T.S."/>
            <person name="Wakefield M.J."/>
            <person name="Aken B."/>
            <person name="Amemiya C.T."/>
            <person name="Chang J.L."/>
            <person name="Duke S."/>
            <person name="Garber M."/>
            <person name="Gentles A.J."/>
            <person name="Goodstadt L."/>
            <person name="Heger A."/>
            <person name="Jurka J."/>
            <person name="Kamal M."/>
            <person name="Mauceli E."/>
            <person name="Searle S.M."/>
            <person name="Sharpe T."/>
            <person name="Baker M.L."/>
            <person name="Batzer M.A."/>
            <person name="Benos P.V."/>
            <person name="Belov K."/>
            <person name="Clamp M."/>
            <person name="Cook A."/>
            <person name="Cuff J."/>
            <person name="Das R."/>
            <person name="Davidow L."/>
            <person name="Deakin J.E."/>
            <person name="Fazzari M.J."/>
            <person name="Glass J.L."/>
            <person name="Grabherr M."/>
            <person name="Greally J.M."/>
            <person name="Gu W."/>
            <person name="Hore T.A."/>
            <person name="Huttley G.A."/>
            <person name="Kleber M."/>
            <person name="Jirtle R.L."/>
            <person name="Koina E."/>
            <person name="Lee J.T."/>
            <person name="Mahony S."/>
            <person name="Marra M.A."/>
            <person name="Miller R.D."/>
            <person name="Nicholls R.D."/>
            <person name="Oda M."/>
            <person name="Papenfuss A.T."/>
            <person name="Parra Z.E."/>
            <person name="Pollock D.D."/>
            <person name="Ray D.A."/>
            <person name="Schein J.E."/>
            <person name="Speed T.P."/>
            <person name="Thompson K."/>
            <person name="VandeBerg J.L."/>
            <person name="Wade C.M."/>
            <person name="Walker J.A."/>
            <person name="Waters P.D."/>
            <person name="Webber C."/>
            <person name="Weidman J.R."/>
            <person name="Xie X."/>
            <person name="Zody M.C."/>
            <person name="Baldwin J."/>
            <person name="Abdouelleil A."/>
            <person name="Abdulkadir J."/>
            <person name="Abebe A."/>
            <person name="Abera B."/>
            <person name="Abreu J."/>
            <person name="Acer S.C."/>
            <person name="Aftuck L."/>
            <person name="Alexander A."/>
            <person name="An P."/>
            <person name="Anderson E."/>
            <person name="Anderson S."/>
            <person name="Arachi H."/>
            <person name="Azer M."/>
            <person name="Bachantsang P."/>
            <person name="Barry A."/>
            <person name="Bayul T."/>
            <person name="Berlin A."/>
            <person name="Bessette D."/>
            <person name="Bloom T."/>
            <person name="Bloom T."/>
            <person name="Boguslavskiy L."/>
            <person name="Bonnet C."/>
            <person name="Boukhgalter B."/>
            <person name="Bourzgui I."/>
            <person name="Brown A."/>
            <person name="Cahill P."/>
            <person name="Channer S."/>
            <person name="Cheshatsang Y."/>
            <person name="Chuda L."/>
            <person name="Citroen M."/>
            <person name="Collymore A."/>
            <person name="Cooke P."/>
            <person name="Costello M."/>
            <person name="D'Aco K."/>
            <person name="Daza R."/>
            <person name="De Haan G."/>
            <person name="DeGray S."/>
            <person name="DeMaso C."/>
            <person name="Dhargay N."/>
            <person name="Dooley K."/>
            <person name="Dooley E."/>
            <person name="Doricent M."/>
            <person name="Dorje P."/>
            <person name="Dorjee K."/>
            <person name="Dupes A."/>
            <person name="Elong R."/>
            <person name="Falk J."/>
            <person name="Farina A."/>
            <person name="Faro S."/>
            <person name="Ferguson D."/>
            <person name="Fisher S."/>
            <person name="Foley C.D."/>
            <person name="Franke A."/>
            <person name="Friedrich D."/>
            <person name="Gadbois L."/>
            <person name="Gearin G."/>
            <person name="Gearin C.R."/>
            <person name="Giannoukos G."/>
            <person name="Goode T."/>
            <person name="Graham J."/>
            <person name="Grandbois E."/>
            <person name="Grewal S."/>
            <person name="Gyaltsen K."/>
            <person name="Hafez N."/>
            <person name="Hagos B."/>
            <person name="Hall J."/>
            <person name="Henson C."/>
            <person name="Hollinger A."/>
            <person name="Honan T."/>
            <person name="Huard M.D."/>
            <person name="Hughes L."/>
            <person name="Hurhula B."/>
            <person name="Husby M.E."/>
            <person name="Kamat A."/>
            <person name="Kanga B."/>
            <person name="Kashin S."/>
            <person name="Khazanovich D."/>
            <person name="Kisner P."/>
            <person name="Lance K."/>
            <person name="Lara M."/>
            <person name="Lee W."/>
            <person name="Lennon N."/>
            <person name="Letendre F."/>
            <person name="LeVine R."/>
            <person name="Lipovsky A."/>
            <person name="Liu X."/>
            <person name="Liu J."/>
            <person name="Liu S."/>
            <person name="Lokyitsang T."/>
            <person name="Lokyitsang Y."/>
            <person name="Lubonja R."/>
            <person name="Lui A."/>
            <person name="MacDonald P."/>
            <person name="Magnisalis V."/>
            <person name="Maru K."/>
            <person name="Matthews C."/>
            <person name="McCusker W."/>
            <person name="McDonough S."/>
            <person name="Mehta T."/>
            <person name="Meldrim J."/>
            <person name="Meneus L."/>
            <person name="Mihai O."/>
            <person name="Mihalev A."/>
            <person name="Mihova T."/>
            <person name="Mittelman R."/>
            <person name="Mlenga V."/>
            <person name="Montmayeur A."/>
            <person name="Mulrain L."/>
            <person name="Navidi A."/>
            <person name="Naylor J."/>
            <person name="Negash T."/>
            <person name="Nguyen T."/>
            <person name="Nguyen N."/>
            <person name="Nicol R."/>
            <person name="Norbu C."/>
            <person name="Norbu N."/>
            <person name="Novod N."/>
            <person name="O'Neill B."/>
            <person name="Osman S."/>
            <person name="Markiewicz E."/>
            <person name="Oyono O.L."/>
            <person name="Patti C."/>
            <person name="Phunkhang P."/>
            <person name="Pierre F."/>
            <person name="Priest M."/>
            <person name="Raghuraman S."/>
            <person name="Rege F."/>
            <person name="Reyes R."/>
            <person name="Rise C."/>
            <person name="Rogov P."/>
            <person name="Ross K."/>
            <person name="Ryan E."/>
            <person name="Settipalli S."/>
            <person name="Shea T."/>
            <person name="Sherpa N."/>
            <person name="Shi L."/>
            <person name="Shih D."/>
            <person name="Sparrow T."/>
            <person name="Spaulding J."/>
            <person name="Stalker J."/>
            <person name="Stange-Thomann N."/>
            <person name="Stavropoulos S."/>
            <person name="Stone C."/>
            <person name="Strader C."/>
            <person name="Tesfaye S."/>
            <person name="Thomson T."/>
            <person name="Thoulutsang Y."/>
            <person name="Thoulutsang D."/>
            <person name="Topham K."/>
            <person name="Topping I."/>
            <person name="Tsamla T."/>
            <person name="Vassiliev H."/>
            <person name="Vo A."/>
            <person name="Wangchuk T."/>
            <person name="Wangdi T."/>
            <person name="Weiand M."/>
            <person name="Wilkinson J."/>
            <person name="Wilson A."/>
            <person name="Yadav S."/>
            <person name="Young G."/>
            <person name="Yu Q."/>
            <person name="Zembek L."/>
            <person name="Zhong D."/>
            <person name="Zimmer A."/>
            <person name="Zwirko Z."/>
            <person name="Jaffe D.B."/>
            <person name="Alvarez P."/>
            <person name="Brockman W."/>
            <person name="Butler J."/>
            <person name="Chin C."/>
            <person name="Gnerre S."/>
            <person name="MacCallum I."/>
            <person name="Graves J.A."/>
            <person name="Ponting C.P."/>
            <person name="Breen M."/>
            <person name="Samollow P.B."/>
            <person name="Lander E.S."/>
            <person name="Lindblad-Toh K."/>
        </authorList>
    </citation>
    <scope>NUCLEOTIDE SEQUENCE [LARGE SCALE GENOMIC DNA]</scope>
</reference>
<dbReference type="InterPro" id="IPR006026">
    <property type="entry name" value="Peptidase_Metallo"/>
</dbReference>
<dbReference type="GeneTree" id="ENSGT00940000166491"/>
<feature type="binding site" evidence="17">
    <location>
        <position position="197"/>
    </location>
    <ligand>
        <name>Ca(2+)</name>
        <dbReference type="ChEBI" id="CHEBI:29108"/>
        <label>3</label>
    </ligand>
</feature>
<evidence type="ECO:0000259" key="23">
    <source>
        <dbReference type="SMART" id="SM00235"/>
    </source>
</evidence>
<evidence type="ECO:0000256" key="21">
    <source>
        <dbReference type="PROSITE-ProRule" id="PRU01011"/>
    </source>
</evidence>
<evidence type="ECO:0000256" key="4">
    <source>
        <dbReference type="ARBA" id="ARBA00022530"/>
    </source>
</evidence>
<evidence type="ECO:0000256" key="17">
    <source>
        <dbReference type="PIRSR" id="PIRSR621190-2"/>
    </source>
</evidence>
<feature type="binding site" evidence="17">
    <location>
        <position position="338"/>
    </location>
    <ligand>
        <name>Ca(2+)</name>
        <dbReference type="ChEBI" id="CHEBI:29108"/>
        <label>5</label>
    </ligand>
</feature>
<reference evidence="24" key="3">
    <citation type="submission" date="2025-09" db="UniProtKB">
        <authorList>
            <consortium name="Ensembl"/>
        </authorList>
    </citation>
    <scope>IDENTIFICATION</scope>
</reference>
<evidence type="ECO:0000256" key="11">
    <source>
        <dbReference type="ARBA" id="ARBA00022837"/>
    </source>
</evidence>
<feature type="binding site" evidence="17">
    <location>
        <position position="294"/>
    </location>
    <ligand>
        <name>Ca(2+)</name>
        <dbReference type="ChEBI" id="CHEBI:29108"/>
        <label>5</label>
    </ligand>
</feature>
<feature type="binding site" evidence="17">
    <location>
        <position position="200"/>
    </location>
    <ligand>
        <name>Ca(2+)</name>
        <dbReference type="ChEBI" id="CHEBI:29108"/>
        <label>1</label>
    </ligand>
</feature>
<evidence type="ECO:0000256" key="3">
    <source>
        <dbReference type="ARBA" id="ARBA00022525"/>
    </source>
</evidence>
<evidence type="ECO:0000256" key="19">
    <source>
        <dbReference type="PIRSR" id="PIRSR621190-4"/>
    </source>
</evidence>
<keyword evidence="7 22" id="KW-0732">Signal</keyword>
<dbReference type="InterPro" id="IPR002477">
    <property type="entry name" value="Peptidoglycan-bd-like"/>
</dbReference>
<name>F6SSU7_MONDO</name>
<dbReference type="InterPro" id="IPR033739">
    <property type="entry name" value="M10A_MMP"/>
</dbReference>
<dbReference type="FunFam" id="3.40.390.10:FF:000007">
    <property type="entry name" value="Collagenase 3"/>
    <property type="match status" value="1"/>
</dbReference>
<dbReference type="HOGENOM" id="CLU_015489_6_0_1"/>
<feature type="binding site" evidence="17">
    <location>
        <position position="195"/>
    </location>
    <ligand>
        <name>Zn(2+)</name>
        <dbReference type="ChEBI" id="CHEBI:29105"/>
        <label>1</label>
    </ligand>
</feature>
<dbReference type="Pfam" id="PF01471">
    <property type="entry name" value="PG_binding_1"/>
    <property type="match status" value="1"/>
</dbReference>
<dbReference type="InterPro" id="IPR001818">
    <property type="entry name" value="Pept_M10_metallopeptidase"/>
</dbReference>
<keyword evidence="10 16" id="KW-0862">Zinc</keyword>
<dbReference type="FunFam" id="2.110.10.10:FF:000002">
    <property type="entry name" value="Matrix metallopeptidase 3"/>
    <property type="match status" value="1"/>
</dbReference>
<feature type="binding site" evidence="16">
    <location>
        <position position="217"/>
    </location>
    <ligand>
        <name>Zn(2+)</name>
        <dbReference type="ChEBI" id="CHEBI:29105"/>
        <label>2</label>
        <note>catalytic</note>
    </ligand>
</feature>
<feature type="disulfide bond" evidence="18">
    <location>
        <begin position="285"/>
        <end position="472"/>
    </location>
</feature>
<evidence type="ECO:0000256" key="15">
    <source>
        <dbReference type="PIRSR" id="PIRSR001191-1"/>
    </source>
</evidence>
<dbReference type="Pfam" id="PF00045">
    <property type="entry name" value="Hemopexin"/>
    <property type="match status" value="4"/>
</dbReference>
<evidence type="ECO:0000256" key="18">
    <source>
        <dbReference type="PIRSR" id="PIRSR621190-3"/>
    </source>
</evidence>
<dbReference type="eggNOG" id="KOG1565">
    <property type="taxonomic scope" value="Eukaryota"/>
</dbReference>
<feature type="binding site" evidence="17">
    <location>
        <position position="292"/>
    </location>
    <ligand>
        <name>Ca(2+)</name>
        <dbReference type="ChEBI" id="CHEBI:29108"/>
        <label>4</label>
    </ligand>
</feature>
<comment type="similarity">
    <text evidence="2">Belongs to the peptidase M10A family.</text>
</comment>
<dbReference type="InterPro" id="IPR024079">
    <property type="entry name" value="MetalloPept_cat_dom_sf"/>
</dbReference>
<feature type="binding site" evidence="16">
    <location>
        <position position="227"/>
    </location>
    <ligand>
        <name>Zn(2+)</name>
        <dbReference type="ChEBI" id="CHEBI:29105"/>
        <label>2</label>
        <note>catalytic</note>
    </ligand>
</feature>
<keyword evidence="3" id="KW-0964">Secreted</keyword>
<feature type="binding site" evidence="17">
    <location>
        <position position="386"/>
    </location>
    <ligand>
        <name>Ca(2+)</name>
        <dbReference type="ChEBI" id="CHEBI:29108"/>
        <label>5</label>
    </ligand>
</feature>
<dbReference type="InterPro" id="IPR036375">
    <property type="entry name" value="Hemopexin-like_dom_sf"/>
</dbReference>